<accession>A0AA47GB67</accession>
<reference evidence="1" key="1">
    <citation type="submission" date="2022-12" db="EMBL/GenBank/DDBJ databases">
        <title>Whole genome sequence analysis of a duck derived balloon bacteium Aerococcus urinaeequi henan2020.</title>
        <authorList>
            <person name="Zhang H."/>
            <person name="Qiao H.X."/>
            <person name="Bian C.Z."/>
            <person name="Shu J.C."/>
        </authorList>
    </citation>
    <scope>NUCLEOTIDE SEQUENCE</scope>
    <source>
        <strain evidence="1">2020-HN-1</strain>
    </source>
</reference>
<dbReference type="Proteomes" id="UP001164714">
    <property type="component" value="Chromosome"/>
</dbReference>
<name>A0AA47GB67_9LACT</name>
<sequence>MKFSNELIKGLPLDISSMTVESEKIIALSTILSDYIANIENVVVKIDKSETIEDKQQNSNLLSYELSRIIMLLTILNREITDSAENIYSIADKYDC</sequence>
<evidence type="ECO:0000313" key="2">
    <source>
        <dbReference type="Proteomes" id="UP001164714"/>
    </source>
</evidence>
<dbReference type="AlphaFoldDB" id="A0AA47GB67"/>
<organism evidence="1 2">
    <name type="scientific">Aerococcus urinaeequi</name>
    <dbReference type="NCBI Taxonomy" id="51665"/>
    <lineage>
        <taxon>Bacteria</taxon>
        <taxon>Bacillati</taxon>
        <taxon>Bacillota</taxon>
        <taxon>Bacilli</taxon>
        <taxon>Lactobacillales</taxon>
        <taxon>Aerococcaceae</taxon>
        <taxon>Aerococcus</taxon>
    </lineage>
</organism>
<protein>
    <submittedName>
        <fullName evidence="1">Uncharacterized protein</fullName>
    </submittedName>
</protein>
<proteinExistence type="predicted"/>
<gene>
    <name evidence="1" type="ORF">OZ415_00130</name>
</gene>
<evidence type="ECO:0000313" key="1">
    <source>
        <dbReference type="EMBL" id="WAT24563.1"/>
    </source>
</evidence>
<dbReference type="EMBL" id="CP114063">
    <property type="protein sequence ID" value="WAT24563.1"/>
    <property type="molecule type" value="Genomic_DNA"/>
</dbReference>
<dbReference type="RefSeq" id="WP_269104998.1">
    <property type="nucleotide sequence ID" value="NZ_CP114063.1"/>
</dbReference>